<evidence type="ECO:0000256" key="1">
    <source>
        <dbReference type="SAM" id="MobiDB-lite"/>
    </source>
</evidence>
<dbReference type="CDD" id="cd04859">
    <property type="entry name" value="Prim_Pol"/>
    <property type="match status" value="1"/>
</dbReference>
<dbReference type="Gene3D" id="3.30.720.160">
    <property type="entry name" value="Bifunctional DNA primase/polymerase, N-terminal"/>
    <property type="match status" value="1"/>
</dbReference>
<evidence type="ECO:0000259" key="2">
    <source>
        <dbReference type="SMART" id="SM00943"/>
    </source>
</evidence>
<dbReference type="RefSeq" id="WP_344277696.1">
    <property type="nucleotide sequence ID" value="NZ_BAAAHV010000013.1"/>
</dbReference>
<feature type="region of interest" description="Disordered" evidence="1">
    <location>
        <begin position="132"/>
        <end position="165"/>
    </location>
</feature>
<dbReference type="EMBL" id="JBHUKQ010000004">
    <property type="protein sequence ID" value="MFD2479603.1"/>
    <property type="molecule type" value="Genomic_DNA"/>
</dbReference>
<name>A0ABW5HT27_9PSEU</name>
<evidence type="ECO:0000313" key="3">
    <source>
        <dbReference type="EMBL" id="MFD2479603.1"/>
    </source>
</evidence>
<dbReference type="Pfam" id="PF09250">
    <property type="entry name" value="Prim-Pol"/>
    <property type="match status" value="1"/>
</dbReference>
<dbReference type="InterPro" id="IPR015330">
    <property type="entry name" value="DNA_primase/pol_bifunc_N"/>
</dbReference>
<dbReference type="SMART" id="SM00943">
    <property type="entry name" value="Prim-Pol"/>
    <property type="match status" value="1"/>
</dbReference>
<accession>A0ABW5HT27</accession>
<reference evidence="4" key="1">
    <citation type="journal article" date="2019" name="Int. J. Syst. Evol. Microbiol.">
        <title>The Global Catalogue of Microorganisms (GCM) 10K type strain sequencing project: providing services to taxonomists for standard genome sequencing and annotation.</title>
        <authorList>
            <consortium name="The Broad Institute Genomics Platform"/>
            <consortium name="The Broad Institute Genome Sequencing Center for Infectious Disease"/>
            <person name="Wu L."/>
            <person name="Ma J."/>
        </authorList>
    </citation>
    <scope>NUCLEOTIDE SEQUENCE [LARGE SCALE GENOMIC DNA]</scope>
    <source>
        <strain evidence="4">CGMCC 4.7638</strain>
    </source>
</reference>
<proteinExistence type="predicted"/>
<feature type="domain" description="DNA primase/polymerase bifunctional N-terminal" evidence="2">
    <location>
        <begin position="31"/>
        <end position="205"/>
    </location>
</feature>
<dbReference type="Proteomes" id="UP001597542">
    <property type="component" value="Unassembled WGS sequence"/>
</dbReference>
<evidence type="ECO:0000313" key="4">
    <source>
        <dbReference type="Proteomes" id="UP001597542"/>
    </source>
</evidence>
<sequence length="322" mass="34872">MHRSRIHSAPPIRPDLPFPAIEGPRRLLAAALWCAARGWAVFPLKAGGKIPAIEGWQRWATRDAATIVGWWRRHPADNVGIACGPSDLVVLDLDDPRGQRARNGPHGREVLSDLARQAGLPDPVATFTVATPGNDGNEHRFFRQPPDQCLRSSVGTSKRGLGRGVDTRGHGGLVVAPGSLVDRNGDPLPYKVIRDLPVAPLPRWLVDRLTPPPPPAVVPQQRVPDAADPRIAAYVRAAVAGEVQRVRTAEVGGRHEAVLSAARSLGQLAANGWITDTDIAQHLVDAARRHLGVEEFTWSELTAAIDDGIAYGRQLPRVIRTR</sequence>
<protein>
    <submittedName>
        <fullName evidence="3">Bifunctional DNA primase/polymerase</fullName>
    </submittedName>
</protein>
<organism evidence="3 4">
    <name type="scientific">Amycolatopsis albidoflavus</name>
    <dbReference type="NCBI Taxonomy" id="102226"/>
    <lineage>
        <taxon>Bacteria</taxon>
        <taxon>Bacillati</taxon>
        <taxon>Actinomycetota</taxon>
        <taxon>Actinomycetes</taxon>
        <taxon>Pseudonocardiales</taxon>
        <taxon>Pseudonocardiaceae</taxon>
        <taxon>Amycolatopsis</taxon>
    </lineage>
</organism>
<comment type="caution">
    <text evidence="3">The sequence shown here is derived from an EMBL/GenBank/DDBJ whole genome shotgun (WGS) entry which is preliminary data.</text>
</comment>
<gene>
    <name evidence="3" type="ORF">ACFSUT_04900</name>
</gene>
<dbReference type="SUPFAM" id="SSF56747">
    <property type="entry name" value="Prim-pol domain"/>
    <property type="match status" value="1"/>
</dbReference>
<keyword evidence="4" id="KW-1185">Reference proteome</keyword>